<evidence type="ECO:0000256" key="2">
    <source>
        <dbReference type="ARBA" id="ARBA00023015"/>
    </source>
</evidence>
<dbReference type="Proteomes" id="UP000595792">
    <property type="component" value="Chromosome"/>
</dbReference>
<dbReference type="SUPFAM" id="SSF88659">
    <property type="entry name" value="Sigma3 and sigma4 domains of RNA polymerase sigma factors"/>
    <property type="match status" value="1"/>
</dbReference>
<evidence type="ECO:0000256" key="5">
    <source>
        <dbReference type="ARBA" id="ARBA00023163"/>
    </source>
</evidence>
<evidence type="ECO:0000313" key="8">
    <source>
        <dbReference type="EMBL" id="QQR05036.1"/>
    </source>
</evidence>
<keyword evidence="4" id="KW-0238">DNA-binding</keyword>
<dbReference type="InterPro" id="IPR039425">
    <property type="entry name" value="RNA_pol_sigma-70-like"/>
</dbReference>
<dbReference type="SUPFAM" id="SSF88946">
    <property type="entry name" value="Sigma2 domain of RNA polymerase sigma factors"/>
    <property type="match status" value="1"/>
</dbReference>
<evidence type="ECO:0000259" key="6">
    <source>
        <dbReference type="Pfam" id="PF04542"/>
    </source>
</evidence>
<dbReference type="GO" id="GO:0006352">
    <property type="term" value="P:DNA-templated transcription initiation"/>
    <property type="evidence" value="ECO:0007669"/>
    <property type="project" value="InterPro"/>
</dbReference>
<evidence type="ECO:0000256" key="4">
    <source>
        <dbReference type="ARBA" id="ARBA00023125"/>
    </source>
</evidence>
<evidence type="ECO:0000256" key="1">
    <source>
        <dbReference type="ARBA" id="ARBA00010641"/>
    </source>
</evidence>
<dbReference type="GO" id="GO:0016987">
    <property type="term" value="F:sigma factor activity"/>
    <property type="evidence" value="ECO:0007669"/>
    <property type="project" value="UniProtKB-KW"/>
</dbReference>
<keyword evidence="3" id="KW-0731">Sigma factor</keyword>
<dbReference type="PANTHER" id="PTHR43133:SF8">
    <property type="entry name" value="RNA POLYMERASE SIGMA FACTOR HI_1459-RELATED"/>
    <property type="match status" value="1"/>
</dbReference>
<dbReference type="PANTHER" id="PTHR43133">
    <property type="entry name" value="RNA POLYMERASE ECF-TYPE SIGMA FACTO"/>
    <property type="match status" value="1"/>
</dbReference>
<organism evidence="8 9">
    <name type="scientific">Flavonifractor plautii</name>
    <name type="common">Fusobacterium plautii</name>
    <dbReference type="NCBI Taxonomy" id="292800"/>
    <lineage>
        <taxon>Bacteria</taxon>
        <taxon>Bacillati</taxon>
        <taxon>Bacillota</taxon>
        <taxon>Clostridia</taxon>
        <taxon>Eubacteriales</taxon>
        <taxon>Oscillospiraceae</taxon>
        <taxon>Flavonifractor</taxon>
    </lineage>
</organism>
<feature type="domain" description="RNA polymerase sigma-70 region 2" evidence="6">
    <location>
        <begin position="48"/>
        <end position="109"/>
    </location>
</feature>
<keyword evidence="2" id="KW-0805">Transcription regulation</keyword>
<dbReference type="InterPro" id="IPR014284">
    <property type="entry name" value="RNA_pol_sigma-70_dom"/>
</dbReference>
<dbReference type="InterPro" id="IPR013325">
    <property type="entry name" value="RNA_pol_sigma_r2"/>
</dbReference>
<dbReference type="InterPro" id="IPR007627">
    <property type="entry name" value="RNA_pol_sigma70_r2"/>
</dbReference>
<comment type="similarity">
    <text evidence="1">Belongs to the sigma-70 factor family. ECF subfamily.</text>
</comment>
<dbReference type="Pfam" id="PF08281">
    <property type="entry name" value="Sigma70_r4_2"/>
    <property type="match status" value="1"/>
</dbReference>
<reference evidence="8 9" key="1">
    <citation type="submission" date="2020-11" db="EMBL/GenBank/DDBJ databases">
        <title>Closed and high quality bacterial genomes of the OMM12 community.</title>
        <authorList>
            <person name="Marbouty M."/>
            <person name="Lamy-Besnier Q."/>
            <person name="Debarbieux L."/>
            <person name="Koszul R."/>
        </authorList>
    </citation>
    <scope>NUCLEOTIDE SEQUENCE [LARGE SCALE GENOMIC DNA]</scope>
    <source>
        <strain evidence="8 9">YL31</strain>
    </source>
</reference>
<evidence type="ECO:0000256" key="3">
    <source>
        <dbReference type="ARBA" id="ARBA00023082"/>
    </source>
</evidence>
<dbReference type="InterPro" id="IPR013324">
    <property type="entry name" value="RNA_pol_sigma_r3/r4-like"/>
</dbReference>
<sequence length="196" mass="22131">MEGKGEHSVEQLLRRGPSGPLARLRALLAGEGGAEPACLQPDGARALRRHGDAVLRLACAYLHQRAEAEDVLQDALLQYLQKAPAFADEAHERAWLLRVAANLCKNRLSYWRRHPQEELSELLHGREEPQLAAVWDAVGALPARYRGVVHLYYYEGYSTVEIARLLGKKEATIRSLLTRARARLRELLKEGYDFEE</sequence>
<name>A0AAX1KGN7_FLAPL</name>
<dbReference type="CDD" id="cd06171">
    <property type="entry name" value="Sigma70_r4"/>
    <property type="match status" value="1"/>
</dbReference>
<protein>
    <submittedName>
        <fullName evidence="8">Sigma-70 family RNA polymerase sigma factor</fullName>
    </submittedName>
</protein>
<evidence type="ECO:0000259" key="7">
    <source>
        <dbReference type="Pfam" id="PF08281"/>
    </source>
</evidence>
<dbReference type="InterPro" id="IPR036388">
    <property type="entry name" value="WH-like_DNA-bd_sf"/>
</dbReference>
<dbReference type="NCBIfam" id="TIGR02937">
    <property type="entry name" value="sigma70-ECF"/>
    <property type="match status" value="1"/>
</dbReference>
<dbReference type="InterPro" id="IPR013249">
    <property type="entry name" value="RNA_pol_sigma70_r4_t2"/>
</dbReference>
<accession>A0AAX1KGN7</accession>
<dbReference type="Pfam" id="PF04542">
    <property type="entry name" value="Sigma70_r2"/>
    <property type="match status" value="1"/>
</dbReference>
<dbReference type="GO" id="GO:0003677">
    <property type="term" value="F:DNA binding"/>
    <property type="evidence" value="ECO:0007669"/>
    <property type="project" value="UniProtKB-KW"/>
</dbReference>
<gene>
    <name evidence="8" type="ORF">I5Q84_13760</name>
</gene>
<dbReference type="Gene3D" id="1.10.1740.10">
    <property type="match status" value="1"/>
</dbReference>
<dbReference type="Gene3D" id="1.10.10.10">
    <property type="entry name" value="Winged helix-like DNA-binding domain superfamily/Winged helix DNA-binding domain"/>
    <property type="match status" value="1"/>
</dbReference>
<feature type="domain" description="RNA polymerase sigma factor 70 region 4 type 2" evidence="7">
    <location>
        <begin position="133"/>
        <end position="184"/>
    </location>
</feature>
<dbReference type="AlphaFoldDB" id="A0AAX1KGN7"/>
<dbReference type="EMBL" id="CP065315">
    <property type="protein sequence ID" value="QQR05036.1"/>
    <property type="molecule type" value="Genomic_DNA"/>
</dbReference>
<evidence type="ECO:0000313" key="9">
    <source>
        <dbReference type="Proteomes" id="UP000595792"/>
    </source>
</evidence>
<proteinExistence type="inferred from homology"/>
<keyword evidence="5" id="KW-0804">Transcription</keyword>